<dbReference type="RefSeq" id="WP_300981674.1">
    <property type="nucleotide sequence ID" value="NZ_CP129238.1"/>
</dbReference>
<name>A0ABT8MNH2_9BACL</name>
<feature type="transmembrane region" description="Helical" evidence="2">
    <location>
        <begin position="94"/>
        <end position="112"/>
    </location>
</feature>
<keyword evidence="2" id="KW-0472">Membrane</keyword>
<proteinExistence type="predicted"/>
<gene>
    <name evidence="3" type="ORF">QWY15_04005</name>
</gene>
<dbReference type="EMBL" id="JAUJWW010000001">
    <property type="protein sequence ID" value="MDN7226452.1"/>
    <property type="molecule type" value="Genomic_DNA"/>
</dbReference>
<organism evidence="3 4">
    <name type="scientific">Planococcus liqunii</name>
    <dbReference type="NCBI Taxonomy" id="3058394"/>
    <lineage>
        <taxon>Bacteria</taxon>
        <taxon>Bacillati</taxon>
        <taxon>Bacillota</taxon>
        <taxon>Bacilli</taxon>
        <taxon>Bacillales</taxon>
        <taxon>Caryophanaceae</taxon>
        <taxon>Planococcus</taxon>
    </lineage>
</organism>
<comment type="subcellular location">
    <subcellularLocation>
        <location evidence="1">Endomembrane system</location>
        <topology evidence="1">Multi-pass membrane protein</topology>
    </subcellularLocation>
</comment>
<dbReference type="Gene3D" id="1.10.3730.20">
    <property type="match status" value="1"/>
</dbReference>
<sequence length="115" mass="12305">MASLKSEETTKPLGIVLMVAAAFSTATGQMFWKLADSVLDYQMWIGFVLYGMGAVLMTVAFRFGKLSVLHPLLSLGYVIAIFYGAMFLGEAVTLNVSLGTLLILVGVVAIGGDRH</sequence>
<comment type="caution">
    <text evidence="3">The sequence shown here is derived from an EMBL/GenBank/DDBJ whole genome shotgun (WGS) entry which is preliminary data.</text>
</comment>
<evidence type="ECO:0000313" key="3">
    <source>
        <dbReference type="EMBL" id="MDN7226452.1"/>
    </source>
</evidence>
<keyword evidence="2" id="KW-1133">Transmembrane helix</keyword>
<evidence type="ECO:0000256" key="2">
    <source>
        <dbReference type="SAM" id="Phobius"/>
    </source>
</evidence>
<feature type="transmembrane region" description="Helical" evidence="2">
    <location>
        <begin position="44"/>
        <end position="61"/>
    </location>
</feature>
<accession>A0ABT8MNH2</accession>
<keyword evidence="2" id="KW-0812">Transmembrane</keyword>
<dbReference type="InterPro" id="IPR037185">
    <property type="entry name" value="EmrE-like"/>
</dbReference>
<protein>
    <submittedName>
        <fullName evidence="3">EamA/RhaT family transporter</fullName>
    </submittedName>
</protein>
<evidence type="ECO:0000256" key="1">
    <source>
        <dbReference type="ARBA" id="ARBA00004127"/>
    </source>
</evidence>
<dbReference type="SUPFAM" id="SSF103481">
    <property type="entry name" value="Multidrug resistance efflux transporter EmrE"/>
    <property type="match status" value="1"/>
</dbReference>
<dbReference type="Proteomes" id="UP001172054">
    <property type="component" value="Unassembled WGS sequence"/>
</dbReference>
<evidence type="ECO:0000313" key="4">
    <source>
        <dbReference type="Proteomes" id="UP001172054"/>
    </source>
</evidence>
<keyword evidence="4" id="KW-1185">Reference proteome</keyword>
<feature type="transmembrane region" description="Helical" evidence="2">
    <location>
        <begin position="12"/>
        <end position="32"/>
    </location>
</feature>
<feature type="transmembrane region" description="Helical" evidence="2">
    <location>
        <begin position="68"/>
        <end position="88"/>
    </location>
</feature>
<reference evidence="3 4" key="1">
    <citation type="submission" date="2023-06" db="EMBL/GenBank/DDBJ databases">
        <title>Novel species in genus Planococcus.</title>
        <authorList>
            <person name="Ning S."/>
        </authorList>
    </citation>
    <scope>NUCLEOTIDE SEQUENCE [LARGE SCALE GENOMIC DNA]</scope>
    <source>
        <strain evidence="3 4">N064</strain>
    </source>
</reference>